<dbReference type="AlphaFoldDB" id="A0A1J5QTM1"/>
<dbReference type="EMBL" id="MLJW01000448">
    <property type="protein sequence ID" value="OIQ86977.1"/>
    <property type="molecule type" value="Genomic_DNA"/>
</dbReference>
<evidence type="ECO:0000313" key="1">
    <source>
        <dbReference type="EMBL" id="OIQ86977.1"/>
    </source>
</evidence>
<name>A0A1J5QTM1_9ZZZZ</name>
<proteinExistence type="predicted"/>
<organism evidence="1">
    <name type="scientific">mine drainage metagenome</name>
    <dbReference type="NCBI Taxonomy" id="410659"/>
    <lineage>
        <taxon>unclassified sequences</taxon>
        <taxon>metagenomes</taxon>
        <taxon>ecological metagenomes</taxon>
    </lineage>
</organism>
<protein>
    <submittedName>
        <fullName evidence="1">Uncharacterized protein</fullName>
    </submittedName>
</protein>
<comment type="caution">
    <text evidence="1">The sequence shown here is derived from an EMBL/GenBank/DDBJ whole genome shotgun (WGS) entry which is preliminary data.</text>
</comment>
<sequence>MKLITSVVLAGALGLSMGVNSRAGEFADRHNAAVEASAVPVAVPGGETLTLKQDYSTAFESVVSALQKSGESVVVANRDSGMIATAIAVSGTWRQTGTRTVITVIRDGKADTLIRVEVTKQHRFKALQTDPWGDPSIDTKLTHEKTGALQKMLAP</sequence>
<gene>
    <name evidence="1" type="ORF">GALL_311630</name>
</gene>
<reference evidence="1" key="1">
    <citation type="submission" date="2016-10" db="EMBL/GenBank/DDBJ databases">
        <title>Sequence of Gallionella enrichment culture.</title>
        <authorList>
            <person name="Poehlein A."/>
            <person name="Muehling M."/>
            <person name="Daniel R."/>
        </authorList>
    </citation>
    <scope>NUCLEOTIDE SEQUENCE</scope>
</reference>
<accession>A0A1J5QTM1</accession>